<evidence type="ECO:0000256" key="5">
    <source>
        <dbReference type="ARBA" id="ARBA00022553"/>
    </source>
</evidence>
<dbReference type="InterPro" id="IPR001660">
    <property type="entry name" value="SAM"/>
</dbReference>
<dbReference type="SUPFAM" id="SSF55874">
    <property type="entry name" value="ATPase domain of HSP90 chaperone/DNA topoisomerase II/histidine kinase"/>
    <property type="match status" value="1"/>
</dbReference>
<dbReference type="InterPro" id="IPR005467">
    <property type="entry name" value="His_kinase_dom"/>
</dbReference>
<feature type="transmembrane region" description="Helical" evidence="13">
    <location>
        <begin position="46"/>
        <end position="66"/>
    </location>
</feature>
<feature type="transmembrane region" description="Helical" evidence="13">
    <location>
        <begin position="87"/>
        <end position="108"/>
    </location>
</feature>
<dbReference type="GO" id="GO:0009190">
    <property type="term" value="P:cyclic nucleotide biosynthetic process"/>
    <property type="evidence" value="ECO:0007669"/>
    <property type="project" value="InterPro"/>
</dbReference>
<dbReference type="InterPro" id="IPR004358">
    <property type="entry name" value="Sig_transdc_His_kin-like_C"/>
</dbReference>
<dbReference type="SUPFAM" id="SSF47769">
    <property type="entry name" value="SAM/Pointed domain"/>
    <property type="match status" value="1"/>
</dbReference>
<dbReference type="InterPro" id="IPR036890">
    <property type="entry name" value="HATPase_C_sf"/>
</dbReference>
<keyword evidence="6" id="KW-0808">Transferase</keyword>
<sequence>MRAPGAVDASVSKENKQPLLPATDLPSFAFVRAVAAKSEPGPGWKAVVLAAIATAGIFSLGLYLLHGLQTPQSLQIAAAFFDEVPRLYFQISAAAFGTSVCMNALPLIHELSPIKKQAAVIQILIKGVSLVEDFQMGYMDPYMCKDSHDNVMIPARFLHWAISCPLLVWLVVRISDASDKQSASVLITSVTTVCLGASAQIIPWPWRWIVWCMALCSQSNTMYHMWTMMKNVEKETISPEARLGLRLIRWQTIISWQAFPVTDALKETGLVSRNVVELILVIFNFYAKVIFSSAIMYSNFTTAHERHAIREELDAQLSRVNLVEELQRALDAKEEFMSMVSHELRTPLNGLIGLSEAMLDDGPWKLGELGTKYMRTIKTSSIHLASLINDILDAAAASKGTLAIKLERAYLDQIVLDVMEVSAQLAKRNVQLVHNVHPDTPCIIADKKRLTQILFNLVGNALKFTHSGTVVVDVRPAKSGTEVIICVTDTGCGIPAGKHAAIFEPFNQGDSTTTRKYGGTGLGLNIVTRLVAAHNGTISVDSAGAQGRRGTDARSSEDVDMSSLQSSGQDASSPEAHRPPPKSAAVGSSNEDASRDAQIAAAASLLLPEQGAKSRLHGQKSKLQEASGLSRQGPPATDSSKGEVLGSLLERSSRGSGALAKAKSMSVGVKKVLRPTYSEVNGKVLILSIDDEPTNHMVVNEIIRSQGYLLHEELSGQSALKWLATEPVLPDLVLLDCMMPGMDGHEVCKALRKVAPGAVMPIIMLSAKNSEENIVEGLQNGCNDFVSKPIKRSELLARIAAHLRIQADTAWVTTLVQGSMQDNAEAMNILKSILPINIIHRIQEGQRIIGDSHAHVVVLFSDIVGFSQLSSDVPAVEIFMLLTNLYAAFDLHIDKHKVYKVETIGDGYMIAAGHDENEHTEKVGSPVERMLKMAKAMLEVVRTFKSIKGTPLQIRIGIHCGPAFAGVIGSKCPRYCFLGDTVNTASRMESTSFPLAIQVSQAVVDAADKPDTFHPLGARKIKGKGDMPTWLYKAGEWEAARKAVALGLPDFAEAAAMKLQQDLEQLHLRLQEERQARKGDCERAQALSAQLCEAQEALQHARAGAPAEVMARLQAQLQEVRTCLNERKQLLESKIAPPPAIEDARASVSLNGPGASGLNTPSLHEGLVPVDQVWSVSPGVGVLGCLSQVVRVQQGPARRTMVCSPGYSIPQLLRDTGLEVYEEVFKAQHIRLEALHGMGHTDLRDLGIASLGHRHSIMAALHSYLHSYLQIYLRSCDMAAVMHALSQAEGK</sequence>
<feature type="domain" description="SAM" evidence="14">
    <location>
        <begin position="1208"/>
        <end position="1267"/>
    </location>
</feature>
<dbReference type="Proteomes" id="UP001465755">
    <property type="component" value="Unassembled WGS sequence"/>
</dbReference>
<dbReference type="SMART" id="SM00044">
    <property type="entry name" value="CYCc"/>
    <property type="match status" value="1"/>
</dbReference>
<evidence type="ECO:0000256" key="1">
    <source>
        <dbReference type="ARBA" id="ARBA00000085"/>
    </source>
</evidence>
<evidence type="ECO:0000256" key="2">
    <source>
        <dbReference type="ARBA" id="ARBA00004141"/>
    </source>
</evidence>
<dbReference type="Pfam" id="PF00211">
    <property type="entry name" value="Guanylate_cyc"/>
    <property type="match status" value="1"/>
</dbReference>
<evidence type="ECO:0000256" key="12">
    <source>
        <dbReference type="SAM" id="MobiDB-lite"/>
    </source>
</evidence>
<feature type="domain" description="Histidine kinase" evidence="15">
    <location>
        <begin position="339"/>
        <end position="547"/>
    </location>
</feature>
<feature type="modified residue" description="4-aspartylphosphate" evidence="11">
    <location>
        <position position="736"/>
    </location>
</feature>
<evidence type="ECO:0000256" key="3">
    <source>
        <dbReference type="ARBA" id="ARBA00008130"/>
    </source>
</evidence>
<evidence type="ECO:0000256" key="7">
    <source>
        <dbReference type="ARBA" id="ARBA00022692"/>
    </source>
</evidence>
<organism evidence="18 19">
    <name type="scientific">Symbiochloris irregularis</name>
    <dbReference type="NCBI Taxonomy" id="706552"/>
    <lineage>
        <taxon>Eukaryota</taxon>
        <taxon>Viridiplantae</taxon>
        <taxon>Chlorophyta</taxon>
        <taxon>core chlorophytes</taxon>
        <taxon>Trebouxiophyceae</taxon>
        <taxon>Trebouxiales</taxon>
        <taxon>Trebouxiaceae</taxon>
        <taxon>Symbiochloris</taxon>
    </lineage>
</organism>
<dbReference type="SMART" id="SM00454">
    <property type="entry name" value="SAM"/>
    <property type="match status" value="1"/>
</dbReference>
<comment type="similarity">
    <text evidence="3">Belongs to the archaeal/bacterial/fungal opsin family.</text>
</comment>
<dbReference type="Gene3D" id="1.10.150.50">
    <property type="entry name" value="Transcription Factor, Ets-1"/>
    <property type="match status" value="1"/>
</dbReference>
<comment type="subcellular location">
    <subcellularLocation>
        <location evidence="2">Membrane</location>
        <topology evidence="2">Multi-pass membrane protein</topology>
    </subcellularLocation>
</comment>
<dbReference type="Pfam" id="PF02518">
    <property type="entry name" value="HATPase_c"/>
    <property type="match status" value="1"/>
</dbReference>
<dbReference type="SUPFAM" id="SSF55073">
    <property type="entry name" value="Nucleotide cyclase"/>
    <property type="match status" value="1"/>
</dbReference>
<name>A0AAW1NTD5_9CHLO</name>
<feature type="transmembrane region" description="Helical" evidence="13">
    <location>
        <begin position="151"/>
        <end position="172"/>
    </location>
</feature>
<keyword evidence="9 13" id="KW-1133">Transmembrane helix</keyword>
<dbReference type="InterPro" id="IPR011006">
    <property type="entry name" value="CheY-like_superfamily"/>
</dbReference>
<evidence type="ECO:0000313" key="18">
    <source>
        <dbReference type="EMBL" id="KAK9794043.1"/>
    </source>
</evidence>
<evidence type="ECO:0000256" key="10">
    <source>
        <dbReference type="ARBA" id="ARBA00023136"/>
    </source>
</evidence>
<dbReference type="Pfam" id="PF01036">
    <property type="entry name" value="Bac_rhodopsin"/>
    <property type="match status" value="1"/>
</dbReference>
<dbReference type="Pfam" id="PF00536">
    <property type="entry name" value="SAM_1"/>
    <property type="match status" value="1"/>
</dbReference>
<dbReference type="InterPro" id="IPR013761">
    <property type="entry name" value="SAM/pointed_sf"/>
</dbReference>
<evidence type="ECO:0000259" key="15">
    <source>
        <dbReference type="PROSITE" id="PS50109"/>
    </source>
</evidence>
<dbReference type="InterPro" id="IPR001425">
    <property type="entry name" value="Arc/bac/fun_rhodopsins"/>
</dbReference>
<evidence type="ECO:0000256" key="6">
    <source>
        <dbReference type="ARBA" id="ARBA00022679"/>
    </source>
</evidence>
<dbReference type="PROSITE" id="PS50125">
    <property type="entry name" value="GUANYLATE_CYCLASE_2"/>
    <property type="match status" value="1"/>
</dbReference>
<dbReference type="InterPro" id="IPR003661">
    <property type="entry name" value="HisK_dim/P_dom"/>
</dbReference>
<keyword evidence="7 13" id="KW-0812">Transmembrane</keyword>
<evidence type="ECO:0000259" key="16">
    <source>
        <dbReference type="PROSITE" id="PS50110"/>
    </source>
</evidence>
<dbReference type="PROSITE" id="PS50105">
    <property type="entry name" value="SAM_DOMAIN"/>
    <property type="match status" value="1"/>
</dbReference>
<dbReference type="InterPro" id="IPR001054">
    <property type="entry name" value="A/G_cyclase"/>
</dbReference>
<dbReference type="PANTHER" id="PTHR43047">
    <property type="entry name" value="TWO-COMPONENT HISTIDINE PROTEIN KINASE"/>
    <property type="match status" value="1"/>
</dbReference>
<dbReference type="PROSITE" id="PS50110">
    <property type="entry name" value="RESPONSE_REGULATORY"/>
    <property type="match status" value="1"/>
</dbReference>
<evidence type="ECO:0000256" key="4">
    <source>
        <dbReference type="ARBA" id="ARBA00012438"/>
    </source>
</evidence>
<dbReference type="EMBL" id="JALJOQ010000143">
    <property type="protein sequence ID" value="KAK9794043.1"/>
    <property type="molecule type" value="Genomic_DNA"/>
</dbReference>
<dbReference type="SMART" id="SM00448">
    <property type="entry name" value="REC"/>
    <property type="match status" value="1"/>
</dbReference>
<dbReference type="GO" id="GO:0005886">
    <property type="term" value="C:plasma membrane"/>
    <property type="evidence" value="ECO:0007669"/>
    <property type="project" value="TreeGrafter"/>
</dbReference>
<dbReference type="Pfam" id="PF00072">
    <property type="entry name" value="Response_reg"/>
    <property type="match status" value="1"/>
</dbReference>
<dbReference type="CDD" id="cd00082">
    <property type="entry name" value="HisKA"/>
    <property type="match status" value="1"/>
</dbReference>
<comment type="catalytic activity">
    <reaction evidence="1">
        <text>ATP + protein L-histidine = ADP + protein N-phospho-L-histidine.</text>
        <dbReference type="EC" id="2.7.13.3"/>
    </reaction>
</comment>
<dbReference type="SMART" id="SM01021">
    <property type="entry name" value="Bac_rhodopsin"/>
    <property type="match status" value="1"/>
</dbReference>
<dbReference type="PANTHER" id="PTHR43047:SF72">
    <property type="entry name" value="OSMOSENSING HISTIDINE PROTEIN KINASE SLN1"/>
    <property type="match status" value="1"/>
</dbReference>
<dbReference type="SUPFAM" id="SSF47384">
    <property type="entry name" value="Homodimeric domain of signal transducing histidine kinase"/>
    <property type="match status" value="1"/>
</dbReference>
<dbReference type="Gene3D" id="1.20.1070.10">
    <property type="entry name" value="Rhodopsin 7-helix transmembrane proteins"/>
    <property type="match status" value="1"/>
</dbReference>
<gene>
    <name evidence="18" type="ORF">WJX73_001341</name>
</gene>
<evidence type="ECO:0000256" key="13">
    <source>
        <dbReference type="SAM" id="Phobius"/>
    </source>
</evidence>
<dbReference type="SMART" id="SM00387">
    <property type="entry name" value="HATPase_c"/>
    <property type="match status" value="1"/>
</dbReference>
<feature type="compositionally biased region" description="Low complexity" evidence="12">
    <location>
        <begin position="562"/>
        <end position="573"/>
    </location>
</feature>
<dbReference type="Gene3D" id="1.10.287.130">
    <property type="match status" value="1"/>
</dbReference>
<dbReference type="SUPFAM" id="SSF81321">
    <property type="entry name" value="Family A G protein-coupled receptor-like"/>
    <property type="match status" value="1"/>
</dbReference>
<feature type="region of interest" description="Disordered" evidence="12">
    <location>
        <begin position="541"/>
        <end position="595"/>
    </location>
</feature>
<evidence type="ECO:0000256" key="8">
    <source>
        <dbReference type="ARBA" id="ARBA00022777"/>
    </source>
</evidence>
<reference evidence="18 19" key="1">
    <citation type="journal article" date="2024" name="Nat. Commun.">
        <title>Phylogenomics reveals the evolutionary origins of lichenization in chlorophyte algae.</title>
        <authorList>
            <person name="Puginier C."/>
            <person name="Libourel C."/>
            <person name="Otte J."/>
            <person name="Skaloud P."/>
            <person name="Haon M."/>
            <person name="Grisel S."/>
            <person name="Petersen M."/>
            <person name="Berrin J.G."/>
            <person name="Delaux P.M."/>
            <person name="Dal Grande F."/>
            <person name="Keller J."/>
        </authorList>
    </citation>
    <scope>NUCLEOTIDE SEQUENCE [LARGE SCALE GENOMIC DNA]</scope>
    <source>
        <strain evidence="18 19">SAG 2036</strain>
    </source>
</reference>
<dbReference type="PRINTS" id="PR00344">
    <property type="entry name" value="BCTRLSENSOR"/>
</dbReference>
<protein>
    <recommendedName>
        <fullName evidence="4">histidine kinase</fullName>
        <ecNumber evidence="4">2.7.13.3</ecNumber>
    </recommendedName>
</protein>
<dbReference type="InterPro" id="IPR029787">
    <property type="entry name" value="Nucleotide_cyclase"/>
</dbReference>
<dbReference type="PROSITE" id="PS50109">
    <property type="entry name" value="HIS_KIN"/>
    <property type="match status" value="1"/>
</dbReference>
<evidence type="ECO:0000259" key="17">
    <source>
        <dbReference type="PROSITE" id="PS50125"/>
    </source>
</evidence>
<dbReference type="Gene3D" id="3.30.565.10">
    <property type="entry name" value="Histidine kinase-like ATPase, C-terminal domain"/>
    <property type="match status" value="1"/>
</dbReference>
<dbReference type="InterPro" id="IPR036097">
    <property type="entry name" value="HisK_dim/P_sf"/>
</dbReference>
<dbReference type="Gene3D" id="3.30.70.1230">
    <property type="entry name" value="Nucleotide cyclase"/>
    <property type="match status" value="1"/>
</dbReference>
<dbReference type="GO" id="GO:0009927">
    <property type="term" value="F:histidine phosphotransfer kinase activity"/>
    <property type="evidence" value="ECO:0007669"/>
    <property type="project" value="TreeGrafter"/>
</dbReference>
<dbReference type="GO" id="GO:0000155">
    <property type="term" value="F:phosphorelay sensor kinase activity"/>
    <property type="evidence" value="ECO:0007669"/>
    <property type="project" value="InterPro"/>
</dbReference>
<dbReference type="CDD" id="cd07302">
    <property type="entry name" value="CHD"/>
    <property type="match status" value="1"/>
</dbReference>
<dbReference type="Gene3D" id="3.40.50.2300">
    <property type="match status" value="1"/>
</dbReference>
<evidence type="ECO:0000256" key="11">
    <source>
        <dbReference type="PROSITE-ProRule" id="PRU00169"/>
    </source>
</evidence>
<evidence type="ECO:0000313" key="19">
    <source>
        <dbReference type="Proteomes" id="UP001465755"/>
    </source>
</evidence>
<feature type="transmembrane region" description="Helical" evidence="13">
    <location>
        <begin position="184"/>
        <end position="202"/>
    </location>
</feature>
<dbReference type="SUPFAM" id="SSF52172">
    <property type="entry name" value="CheY-like"/>
    <property type="match status" value="1"/>
</dbReference>
<dbReference type="InterPro" id="IPR003594">
    <property type="entry name" value="HATPase_dom"/>
</dbReference>
<dbReference type="Pfam" id="PF00512">
    <property type="entry name" value="HisKA"/>
    <property type="match status" value="1"/>
</dbReference>
<keyword evidence="8" id="KW-0418">Kinase</keyword>
<comment type="caution">
    <text evidence="18">The sequence shown here is derived from an EMBL/GenBank/DDBJ whole genome shotgun (WGS) entry which is preliminary data.</text>
</comment>
<keyword evidence="10 13" id="KW-0472">Membrane</keyword>
<dbReference type="CDD" id="cd16922">
    <property type="entry name" value="HATPase_EvgS-ArcB-TorS-like"/>
    <property type="match status" value="1"/>
</dbReference>
<keyword evidence="19" id="KW-1185">Reference proteome</keyword>
<dbReference type="CDD" id="cd09487">
    <property type="entry name" value="SAM_superfamily"/>
    <property type="match status" value="1"/>
</dbReference>
<feature type="domain" description="Response regulatory" evidence="16">
    <location>
        <begin position="685"/>
        <end position="803"/>
    </location>
</feature>
<evidence type="ECO:0000259" key="14">
    <source>
        <dbReference type="PROSITE" id="PS50105"/>
    </source>
</evidence>
<evidence type="ECO:0000256" key="9">
    <source>
        <dbReference type="ARBA" id="ARBA00022989"/>
    </source>
</evidence>
<proteinExistence type="inferred from homology"/>
<dbReference type="SMART" id="SM00388">
    <property type="entry name" value="HisKA"/>
    <property type="match status" value="1"/>
</dbReference>
<accession>A0AAW1NTD5</accession>
<dbReference type="InterPro" id="IPR001789">
    <property type="entry name" value="Sig_transdc_resp-reg_receiver"/>
</dbReference>
<feature type="region of interest" description="Disordered" evidence="12">
    <location>
        <begin position="613"/>
        <end position="643"/>
    </location>
</feature>
<keyword evidence="5 11" id="KW-0597">Phosphoprotein</keyword>
<feature type="domain" description="Guanylate cyclase" evidence="17">
    <location>
        <begin position="857"/>
        <end position="989"/>
    </location>
</feature>
<dbReference type="EC" id="2.7.13.3" evidence="4"/>